<dbReference type="AlphaFoldDB" id="A0A7Y9ZAT0"/>
<evidence type="ECO:0000256" key="1">
    <source>
        <dbReference type="SAM" id="MobiDB-lite"/>
    </source>
</evidence>
<protein>
    <submittedName>
        <fullName evidence="2">Uncharacterized protein</fullName>
    </submittedName>
</protein>
<evidence type="ECO:0000313" key="3">
    <source>
        <dbReference type="Proteomes" id="UP000547973"/>
    </source>
</evidence>
<feature type="region of interest" description="Disordered" evidence="1">
    <location>
        <begin position="1"/>
        <end position="36"/>
    </location>
</feature>
<reference evidence="2 3" key="1">
    <citation type="submission" date="2020-07" db="EMBL/GenBank/DDBJ databases">
        <title>Sequencing the genomes of 1000 actinobacteria strains.</title>
        <authorList>
            <person name="Klenk H.-P."/>
        </authorList>
    </citation>
    <scope>NUCLEOTIDE SEQUENCE [LARGE SCALE GENOMIC DNA]</scope>
    <source>
        <strain evidence="2 3">DSM 19970</strain>
    </source>
</reference>
<evidence type="ECO:0000313" key="2">
    <source>
        <dbReference type="EMBL" id="NYI41148.1"/>
    </source>
</evidence>
<dbReference type="EMBL" id="JACBZO010000001">
    <property type="protein sequence ID" value="NYI41148.1"/>
    <property type="molecule type" value="Genomic_DNA"/>
</dbReference>
<feature type="compositionally biased region" description="Basic and acidic residues" evidence="1">
    <location>
        <begin position="11"/>
        <end position="22"/>
    </location>
</feature>
<organism evidence="2 3">
    <name type="scientific">Demequina lutea</name>
    <dbReference type="NCBI Taxonomy" id="431489"/>
    <lineage>
        <taxon>Bacteria</taxon>
        <taxon>Bacillati</taxon>
        <taxon>Actinomycetota</taxon>
        <taxon>Actinomycetes</taxon>
        <taxon>Micrococcales</taxon>
        <taxon>Demequinaceae</taxon>
        <taxon>Demequina</taxon>
    </lineage>
</organism>
<name>A0A7Y9ZAT0_9MICO</name>
<accession>A0A7Y9ZAT0</accession>
<sequence>MTRGPDGGGDLESRHAADRLGRGEPGMVADGRAHPVTRGRLRGHAKYTGVIGEHESGNWGAVEPIFGSVTKGN</sequence>
<feature type="compositionally biased region" description="Gly residues" evidence="1">
    <location>
        <begin position="1"/>
        <end position="10"/>
    </location>
</feature>
<gene>
    <name evidence="2" type="ORF">BKA03_001267</name>
</gene>
<comment type="caution">
    <text evidence="2">The sequence shown here is derived from an EMBL/GenBank/DDBJ whole genome shotgun (WGS) entry which is preliminary data.</text>
</comment>
<dbReference type="Proteomes" id="UP000547973">
    <property type="component" value="Unassembled WGS sequence"/>
</dbReference>
<keyword evidence="3" id="KW-1185">Reference proteome</keyword>
<dbReference type="RefSeq" id="WP_062074962.1">
    <property type="nucleotide sequence ID" value="NZ_BBRC01000005.1"/>
</dbReference>
<proteinExistence type="predicted"/>